<evidence type="ECO:0000256" key="10">
    <source>
        <dbReference type="SAM" id="MobiDB-lite"/>
    </source>
</evidence>
<gene>
    <name evidence="12" type="ORF">ACIKP9_00735</name>
</gene>
<keyword evidence="13" id="KW-1185">Reference proteome</keyword>
<evidence type="ECO:0000256" key="5">
    <source>
        <dbReference type="ARBA" id="ARBA00022448"/>
    </source>
</evidence>
<keyword evidence="12" id="KW-0969">Cilium</keyword>
<evidence type="ECO:0000256" key="8">
    <source>
        <dbReference type="ARBA" id="ARBA00022927"/>
    </source>
</evidence>
<dbReference type="InterPro" id="IPR000563">
    <property type="entry name" value="Flag_FliH"/>
</dbReference>
<keyword evidence="12" id="KW-0282">Flagellum</keyword>
<keyword evidence="12" id="KW-0966">Cell projection</keyword>
<protein>
    <recommendedName>
        <fullName evidence="4">Flagellar assembly protein FliH</fullName>
    </recommendedName>
</protein>
<dbReference type="RefSeq" id="WP_400877979.1">
    <property type="nucleotide sequence ID" value="NZ_JBIWXY010000001.1"/>
</dbReference>
<organism evidence="12 13">
    <name type="scientific">Methylobacillus methanolivorans</name>
    <dbReference type="NCBI Taxonomy" id="1848927"/>
    <lineage>
        <taxon>Bacteria</taxon>
        <taxon>Pseudomonadati</taxon>
        <taxon>Pseudomonadota</taxon>
        <taxon>Betaproteobacteria</taxon>
        <taxon>Nitrosomonadales</taxon>
        <taxon>Methylophilaceae</taxon>
        <taxon>Methylobacillus</taxon>
    </lineage>
</organism>
<evidence type="ECO:0000256" key="6">
    <source>
        <dbReference type="ARBA" id="ARBA00022490"/>
    </source>
</evidence>
<evidence type="ECO:0000256" key="4">
    <source>
        <dbReference type="ARBA" id="ARBA00016507"/>
    </source>
</evidence>
<feature type="region of interest" description="Disordered" evidence="10">
    <location>
        <begin position="15"/>
        <end position="52"/>
    </location>
</feature>
<evidence type="ECO:0000256" key="1">
    <source>
        <dbReference type="ARBA" id="ARBA00003041"/>
    </source>
</evidence>
<keyword evidence="6" id="KW-0963">Cytoplasm</keyword>
<evidence type="ECO:0000313" key="12">
    <source>
        <dbReference type="EMBL" id="MFJ5444745.1"/>
    </source>
</evidence>
<evidence type="ECO:0000259" key="11">
    <source>
        <dbReference type="Pfam" id="PF02108"/>
    </source>
</evidence>
<dbReference type="EMBL" id="JBIWXY010000001">
    <property type="protein sequence ID" value="MFJ5444745.1"/>
    <property type="molecule type" value="Genomic_DNA"/>
</dbReference>
<keyword evidence="5" id="KW-0813">Transport</keyword>
<proteinExistence type="inferred from homology"/>
<keyword evidence="9" id="KW-1006">Bacterial flagellum protein export</keyword>
<dbReference type="PANTHER" id="PTHR34982">
    <property type="entry name" value="YOP PROTEINS TRANSLOCATION PROTEIN L"/>
    <property type="match status" value="1"/>
</dbReference>
<name>A0ABW8GHA7_9PROT</name>
<evidence type="ECO:0000256" key="3">
    <source>
        <dbReference type="ARBA" id="ARBA00006602"/>
    </source>
</evidence>
<dbReference type="InterPro" id="IPR018035">
    <property type="entry name" value="Flagellar_FliH/T3SS_HrpE"/>
</dbReference>
<evidence type="ECO:0000256" key="2">
    <source>
        <dbReference type="ARBA" id="ARBA00004496"/>
    </source>
</evidence>
<dbReference type="InterPro" id="IPR051472">
    <property type="entry name" value="T3SS_Stator/FliH"/>
</dbReference>
<dbReference type="PANTHER" id="PTHR34982:SF1">
    <property type="entry name" value="FLAGELLAR ASSEMBLY PROTEIN FLIH"/>
    <property type="match status" value="1"/>
</dbReference>
<dbReference type="Proteomes" id="UP001617669">
    <property type="component" value="Unassembled WGS sequence"/>
</dbReference>
<sequence length="227" mass="25447">MSDVMIPKEKQTAYQRWEMASFAEESSRQSPSASVRPAPQVEQESEEKKQARLEAELEQARREGYKIGLQQGFGTGIADAAAQVQQDRERLNAVLSSMEDALKTANEAISEQLLALALDIAKAMVKDRLKVDPAVILPIVQESIHYLPVVQKPARLIVHPDDVAVVKKYLQEDMADSNWQIQEDVSLERGGCMVETGDNQIDASNGTRWKRICDALAQHSDWIEHHE</sequence>
<dbReference type="Pfam" id="PF02108">
    <property type="entry name" value="FliH"/>
    <property type="match status" value="1"/>
</dbReference>
<evidence type="ECO:0000313" key="13">
    <source>
        <dbReference type="Proteomes" id="UP001617669"/>
    </source>
</evidence>
<evidence type="ECO:0000256" key="9">
    <source>
        <dbReference type="ARBA" id="ARBA00023225"/>
    </source>
</evidence>
<keyword evidence="8" id="KW-0653">Protein transport</keyword>
<evidence type="ECO:0000256" key="7">
    <source>
        <dbReference type="ARBA" id="ARBA00022795"/>
    </source>
</evidence>
<comment type="caution">
    <text evidence="12">The sequence shown here is derived from an EMBL/GenBank/DDBJ whole genome shotgun (WGS) entry which is preliminary data.</text>
</comment>
<comment type="function">
    <text evidence="1">Needed for flagellar regrowth and assembly.</text>
</comment>
<keyword evidence="7" id="KW-1005">Bacterial flagellum biogenesis</keyword>
<comment type="subcellular location">
    <subcellularLocation>
        <location evidence="2">Cytoplasm</location>
    </subcellularLocation>
</comment>
<reference evidence="12 13" key="1">
    <citation type="submission" date="2024-11" db="EMBL/GenBank/DDBJ databases">
        <authorList>
            <person name="Kaparullina E.N."/>
            <person name="Delegan Y.A."/>
            <person name="Doronina N.V."/>
        </authorList>
    </citation>
    <scope>NUCLEOTIDE SEQUENCE [LARGE SCALE GENOMIC DNA]</scope>
    <source>
        <strain evidence="12 13">7sh_L</strain>
    </source>
</reference>
<accession>A0ABW8GHA7</accession>
<dbReference type="PRINTS" id="PR01003">
    <property type="entry name" value="FLGFLIH"/>
</dbReference>
<comment type="similarity">
    <text evidence="3">Belongs to the FliH family.</text>
</comment>
<feature type="domain" description="Flagellar assembly protein FliH/Type III secretion system HrpE" evidence="11">
    <location>
        <begin position="86"/>
        <end position="212"/>
    </location>
</feature>